<dbReference type="InterPro" id="IPR016166">
    <property type="entry name" value="FAD-bd_PCMH"/>
</dbReference>
<dbReference type="InterPro" id="IPR007173">
    <property type="entry name" value="ALO_C"/>
</dbReference>
<feature type="domain" description="FAD-binding PCMH-type" evidence="2">
    <location>
        <begin position="10"/>
        <end position="174"/>
    </location>
</feature>
<protein>
    <submittedName>
        <fullName evidence="3">FAD-binding protein</fullName>
    </submittedName>
</protein>
<proteinExistence type="predicted"/>
<dbReference type="SUPFAM" id="SSF56176">
    <property type="entry name" value="FAD-binding/transporter-associated domain-like"/>
    <property type="match status" value="1"/>
</dbReference>
<dbReference type="Gene3D" id="3.30.70.2530">
    <property type="match status" value="1"/>
</dbReference>
<evidence type="ECO:0000313" key="3">
    <source>
        <dbReference type="EMBL" id="MFC5289577.1"/>
    </source>
</evidence>
<dbReference type="Gene3D" id="3.30.43.10">
    <property type="entry name" value="Uridine Diphospho-n-acetylenolpyruvylglucosamine Reductase, domain 2"/>
    <property type="match status" value="1"/>
</dbReference>
<gene>
    <name evidence="3" type="ORF">ACFPM7_21190</name>
</gene>
<dbReference type="Pfam" id="PF01565">
    <property type="entry name" value="FAD_binding_4"/>
    <property type="match status" value="1"/>
</dbReference>
<dbReference type="InterPro" id="IPR016167">
    <property type="entry name" value="FAD-bd_PCMH_sub1"/>
</dbReference>
<evidence type="ECO:0000259" key="2">
    <source>
        <dbReference type="PROSITE" id="PS51387"/>
    </source>
</evidence>
<keyword evidence="1" id="KW-0560">Oxidoreductase</keyword>
<dbReference type="InterPro" id="IPR016169">
    <property type="entry name" value="FAD-bd_PCMH_sub2"/>
</dbReference>
<dbReference type="Gene3D" id="3.30.465.10">
    <property type="match status" value="1"/>
</dbReference>
<dbReference type="PROSITE" id="PS51387">
    <property type="entry name" value="FAD_PCMH"/>
    <property type="match status" value="1"/>
</dbReference>
<dbReference type="Gene3D" id="3.30.70.2520">
    <property type="match status" value="1"/>
</dbReference>
<dbReference type="InterPro" id="IPR016171">
    <property type="entry name" value="Vanillyl_alc_oxidase_C-sub2"/>
</dbReference>
<reference evidence="4" key="1">
    <citation type="journal article" date="2019" name="Int. J. Syst. Evol. Microbiol.">
        <title>The Global Catalogue of Microorganisms (GCM) 10K type strain sequencing project: providing services to taxonomists for standard genome sequencing and annotation.</title>
        <authorList>
            <consortium name="The Broad Institute Genomics Platform"/>
            <consortium name="The Broad Institute Genome Sequencing Center for Infectious Disease"/>
            <person name="Wu L."/>
            <person name="Ma J."/>
        </authorList>
    </citation>
    <scope>NUCLEOTIDE SEQUENCE [LARGE SCALE GENOMIC DNA]</scope>
    <source>
        <strain evidence="4">CCUG 59778</strain>
    </source>
</reference>
<sequence>MGERNWAGNLVYGAERVLRPRTVDEVRELVAGHAVVKAVGTRHSFSDVADSRGTHLDLSDLDIPVEIDAQARTVTVGAGVRYGDVAPALHDAGFALGNLASLPHCSVAGTVATATHGSGRANPTLSAAVSGVELVTADGDLRRFTRADDALRGAAVGLGALGVVTRVTLDLVRPYDLRQDAYYGLGWGALLEAWDEVQGCGYSVSLFTRWVEDDPGMIMVKTRVEPGAEFAVPAVLAPATAIAEPPGPHFTDWGTPGPWHTRLPHFRLEATPSVGEELQSEYFVPWADAVPALTALREIGPKLADALFVSEIRAVAGDDLWLSPAHGGDRLCLHFTWQPKPEAVAALLPEIEARLAPFGARAHWGKLATAALPFAELYPELPRFRALAESLDPGGKFGNDYLDQRVFR</sequence>
<dbReference type="PANTHER" id="PTHR43762">
    <property type="entry name" value="L-GULONOLACTONE OXIDASE"/>
    <property type="match status" value="1"/>
</dbReference>
<dbReference type="Pfam" id="PF04030">
    <property type="entry name" value="ALO"/>
    <property type="match status" value="1"/>
</dbReference>
<keyword evidence="4" id="KW-1185">Reference proteome</keyword>
<evidence type="ECO:0000313" key="4">
    <source>
        <dbReference type="Proteomes" id="UP001596157"/>
    </source>
</evidence>
<dbReference type="Gene3D" id="1.10.45.10">
    <property type="entry name" value="Vanillyl-alcohol Oxidase, Chain A, domain 4"/>
    <property type="match status" value="1"/>
</dbReference>
<dbReference type="InterPro" id="IPR010031">
    <property type="entry name" value="FAD_lactone_oxidase-like"/>
</dbReference>
<dbReference type="InterPro" id="IPR036318">
    <property type="entry name" value="FAD-bd_PCMH-like_sf"/>
</dbReference>
<accession>A0ABW0EQ91</accession>
<organism evidence="3 4">
    <name type="scientific">Actinokineospora guangxiensis</name>
    <dbReference type="NCBI Taxonomy" id="1490288"/>
    <lineage>
        <taxon>Bacteria</taxon>
        <taxon>Bacillati</taxon>
        <taxon>Actinomycetota</taxon>
        <taxon>Actinomycetes</taxon>
        <taxon>Pseudonocardiales</taxon>
        <taxon>Pseudonocardiaceae</taxon>
        <taxon>Actinokineospora</taxon>
    </lineage>
</organism>
<dbReference type="PANTHER" id="PTHR43762:SF1">
    <property type="entry name" value="D-ARABINONO-1,4-LACTONE OXIDASE"/>
    <property type="match status" value="1"/>
</dbReference>
<dbReference type="RefSeq" id="WP_378249421.1">
    <property type="nucleotide sequence ID" value="NZ_JBHSKF010000011.1"/>
</dbReference>
<dbReference type="InterPro" id="IPR006094">
    <property type="entry name" value="Oxid_FAD_bind_N"/>
</dbReference>
<evidence type="ECO:0000256" key="1">
    <source>
        <dbReference type="ARBA" id="ARBA00023002"/>
    </source>
</evidence>
<name>A0ABW0EQ91_9PSEU</name>
<dbReference type="EMBL" id="JBHSKF010000011">
    <property type="protein sequence ID" value="MFC5289577.1"/>
    <property type="molecule type" value="Genomic_DNA"/>
</dbReference>
<comment type="caution">
    <text evidence="3">The sequence shown here is derived from an EMBL/GenBank/DDBJ whole genome shotgun (WGS) entry which is preliminary data.</text>
</comment>
<dbReference type="Proteomes" id="UP001596157">
    <property type="component" value="Unassembled WGS sequence"/>
</dbReference>